<dbReference type="FunCoup" id="A0A1Y5U094">
    <property type="interactions" value="176"/>
</dbReference>
<accession>A0A1Y5U094</accession>
<dbReference type="RefSeq" id="WP_085885192.1">
    <property type="nucleotide sequence ID" value="NZ_FWFR01000004.1"/>
</dbReference>
<dbReference type="Proteomes" id="UP000193200">
    <property type="component" value="Unassembled WGS sequence"/>
</dbReference>
<protein>
    <submittedName>
        <fullName evidence="2">Succinyl-CoA:coenzyme A transferase</fullName>
        <ecNumber evidence="2">2.8.3.-</ecNumber>
    </submittedName>
</protein>
<dbReference type="Gene3D" id="3.40.1080.10">
    <property type="entry name" value="Glutaconate Coenzyme A-transferase"/>
    <property type="match status" value="1"/>
</dbReference>
<dbReference type="GO" id="GO:0008775">
    <property type="term" value="F:acetate CoA-transferase activity"/>
    <property type="evidence" value="ECO:0007669"/>
    <property type="project" value="InterPro"/>
</dbReference>
<dbReference type="Gene3D" id="3.40.1080.20">
    <property type="entry name" value="Acetyl-CoA hydrolase/transferase C-terminal domain"/>
    <property type="match status" value="1"/>
</dbReference>
<dbReference type="InterPro" id="IPR046433">
    <property type="entry name" value="ActCoA_hydro"/>
</dbReference>
<evidence type="ECO:0000313" key="3">
    <source>
        <dbReference type="Proteomes" id="UP000193200"/>
    </source>
</evidence>
<dbReference type="InterPro" id="IPR038460">
    <property type="entry name" value="AcetylCoA_hyd_C_sf"/>
</dbReference>
<gene>
    <name evidence="2" type="primary">cat1</name>
    <name evidence="2" type="ORF">OCH7691_03845</name>
</gene>
<dbReference type="InterPro" id="IPR037171">
    <property type="entry name" value="NagB/RpiA_transferase-like"/>
</dbReference>
<reference evidence="2 3" key="1">
    <citation type="submission" date="2017-03" db="EMBL/GenBank/DDBJ databases">
        <authorList>
            <person name="Afonso C.L."/>
            <person name="Miller P.J."/>
            <person name="Scott M.A."/>
            <person name="Spackman E."/>
            <person name="Goraichik I."/>
            <person name="Dimitrov K.M."/>
            <person name="Suarez D.L."/>
            <person name="Swayne D.E."/>
        </authorList>
    </citation>
    <scope>NUCLEOTIDE SEQUENCE [LARGE SCALE GENOMIC DNA]</scope>
    <source>
        <strain evidence="2 3">CECT 7691</strain>
    </source>
</reference>
<dbReference type="AlphaFoldDB" id="A0A1Y5U094"/>
<evidence type="ECO:0000313" key="2">
    <source>
        <dbReference type="EMBL" id="SLN75359.1"/>
    </source>
</evidence>
<dbReference type="Pfam" id="PF13336">
    <property type="entry name" value="AcetylCoA_hyd_C"/>
    <property type="match status" value="1"/>
</dbReference>
<dbReference type="InParanoid" id="A0A1Y5U094"/>
<dbReference type="PANTHER" id="PTHR21432">
    <property type="entry name" value="ACETYL-COA HYDROLASE-RELATED"/>
    <property type="match status" value="1"/>
</dbReference>
<dbReference type="PANTHER" id="PTHR21432:SF20">
    <property type="entry name" value="ACETYL-COA HYDROLASE"/>
    <property type="match status" value="1"/>
</dbReference>
<keyword evidence="2" id="KW-0808">Transferase</keyword>
<dbReference type="GO" id="GO:0006083">
    <property type="term" value="P:acetate metabolic process"/>
    <property type="evidence" value="ECO:0007669"/>
    <property type="project" value="InterPro"/>
</dbReference>
<dbReference type="EC" id="2.8.3.-" evidence="2"/>
<evidence type="ECO:0000259" key="1">
    <source>
        <dbReference type="Pfam" id="PF13336"/>
    </source>
</evidence>
<feature type="domain" description="Acetyl-CoA hydrolase/transferase C-terminal" evidence="1">
    <location>
        <begin position="255"/>
        <end position="407"/>
    </location>
</feature>
<dbReference type="InterPro" id="IPR026888">
    <property type="entry name" value="AcetylCoA_hyd_C"/>
</dbReference>
<dbReference type="OrthoDB" id="9801795at2"/>
<dbReference type="EMBL" id="FWFR01000004">
    <property type="protein sequence ID" value="SLN75359.1"/>
    <property type="molecule type" value="Genomic_DNA"/>
</dbReference>
<keyword evidence="3" id="KW-1185">Reference proteome</keyword>
<proteinExistence type="predicted"/>
<dbReference type="Gene3D" id="3.30.750.70">
    <property type="entry name" value="4-hydroxybutyrate coenzyme like domains"/>
    <property type="match status" value="1"/>
</dbReference>
<sequence>MRMMTAIEAARLVKPGDTVFLAGCCGEPAAVLEAVEADPELWHDVHIIGAFIPGVNVRNYAALGRGTRVSTTFATPALSAPENGGRVGHLPVHYSDLDRLLAQPGFVDIGFVQVPPPRPDGRVSFGLTVDFLPSVARAGARLVALINPAMPDPVDGPTLPVDRFEGFVAVNTDLPSYDAGPLDETVLAVAAHVAGLIEPGDTLQLGLGKMQAAILQRIDGHRGLGFHGGMISTPIAAALRNGVFSAGITTGVALGTPDFYRMITDYPRIAFRPVGVTHGQAAIAAIPRFTAVNSVLQVDLYGQANAEMMGRRQVSGQGGLVDFVRGARQSEGGKSILALPSTASGGTVSRIQPTLAAGAPVTVARADADLVVTEFGVARLRHASIDERAEALISIANPSFRDWLRAEWQSKR</sequence>
<dbReference type="SUPFAM" id="SSF100950">
    <property type="entry name" value="NagB/RpiA/CoA transferase-like"/>
    <property type="match status" value="2"/>
</dbReference>
<name>A0A1Y5U094_9PROT</name>
<organism evidence="2 3">
    <name type="scientific">Oceanibacterium hippocampi</name>
    <dbReference type="NCBI Taxonomy" id="745714"/>
    <lineage>
        <taxon>Bacteria</taxon>
        <taxon>Pseudomonadati</taxon>
        <taxon>Pseudomonadota</taxon>
        <taxon>Alphaproteobacteria</taxon>
        <taxon>Sneathiellales</taxon>
        <taxon>Sneathiellaceae</taxon>
        <taxon>Oceanibacterium</taxon>
    </lineage>
</organism>